<dbReference type="Proteomes" id="UP001430584">
    <property type="component" value="Unassembled WGS sequence"/>
</dbReference>
<evidence type="ECO:0000313" key="8">
    <source>
        <dbReference type="EMBL" id="KAL0261323.1"/>
    </source>
</evidence>
<dbReference type="Pfam" id="PF20684">
    <property type="entry name" value="Fung_rhodopsin"/>
    <property type="match status" value="1"/>
</dbReference>
<dbReference type="GeneID" id="92006838"/>
<feature type="transmembrane region" description="Helical" evidence="6">
    <location>
        <begin position="247"/>
        <end position="269"/>
    </location>
</feature>
<comment type="similarity">
    <text evidence="5">Belongs to the SAT4 family.</text>
</comment>
<evidence type="ECO:0000256" key="4">
    <source>
        <dbReference type="ARBA" id="ARBA00023136"/>
    </source>
</evidence>
<keyword evidence="4 6" id="KW-0472">Membrane</keyword>
<reference evidence="8 9" key="1">
    <citation type="submission" date="2024-02" db="EMBL/GenBank/DDBJ databases">
        <title>De novo assembly and annotation of 12 fungi associated with fruit tree decline syndrome in Ontario, Canada.</title>
        <authorList>
            <person name="Sulman M."/>
            <person name="Ellouze W."/>
            <person name="Ilyukhin E."/>
        </authorList>
    </citation>
    <scope>NUCLEOTIDE SEQUENCE [LARGE SCALE GENOMIC DNA]</scope>
    <source>
        <strain evidence="8 9">FDS-637</strain>
    </source>
</reference>
<protein>
    <recommendedName>
        <fullName evidence="7">Rhodopsin domain-containing protein</fullName>
    </recommendedName>
</protein>
<feature type="transmembrane region" description="Helical" evidence="6">
    <location>
        <begin position="135"/>
        <end position="154"/>
    </location>
</feature>
<organism evidence="8 9">
    <name type="scientific">Diplodia seriata</name>
    <dbReference type="NCBI Taxonomy" id="420778"/>
    <lineage>
        <taxon>Eukaryota</taxon>
        <taxon>Fungi</taxon>
        <taxon>Dikarya</taxon>
        <taxon>Ascomycota</taxon>
        <taxon>Pezizomycotina</taxon>
        <taxon>Dothideomycetes</taxon>
        <taxon>Dothideomycetes incertae sedis</taxon>
        <taxon>Botryosphaeriales</taxon>
        <taxon>Botryosphaeriaceae</taxon>
        <taxon>Diplodia</taxon>
    </lineage>
</organism>
<evidence type="ECO:0000256" key="5">
    <source>
        <dbReference type="ARBA" id="ARBA00038359"/>
    </source>
</evidence>
<dbReference type="InterPro" id="IPR016084">
    <property type="entry name" value="Haem_Oase-like_multi-hlx"/>
</dbReference>
<dbReference type="Gene3D" id="1.20.910.10">
    <property type="entry name" value="Heme oxygenase-like"/>
    <property type="match status" value="1"/>
</dbReference>
<dbReference type="PANTHER" id="PTHR33048">
    <property type="entry name" value="PTH11-LIKE INTEGRAL MEMBRANE PROTEIN (AFU_ORTHOLOGUE AFUA_5G11245)"/>
    <property type="match status" value="1"/>
</dbReference>
<name>A0ABR3CL17_9PEZI</name>
<feature type="transmembrane region" description="Helical" evidence="6">
    <location>
        <begin position="183"/>
        <end position="205"/>
    </location>
</feature>
<gene>
    <name evidence="8" type="ORF">SLS55_002753</name>
</gene>
<evidence type="ECO:0000259" key="7">
    <source>
        <dbReference type="Pfam" id="PF20684"/>
    </source>
</evidence>
<evidence type="ECO:0000256" key="3">
    <source>
        <dbReference type="ARBA" id="ARBA00022989"/>
    </source>
</evidence>
<dbReference type="InterPro" id="IPR049326">
    <property type="entry name" value="Rhodopsin_dom_fungi"/>
</dbReference>
<evidence type="ECO:0000256" key="6">
    <source>
        <dbReference type="SAM" id="Phobius"/>
    </source>
</evidence>
<feature type="transmembrane region" description="Helical" evidence="6">
    <location>
        <begin position="217"/>
        <end position="235"/>
    </location>
</feature>
<feature type="transmembrane region" description="Helical" evidence="6">
    <location>
        <begin position="19"/>
        <end position="40"/>
    </location>
</feature>
<feature type="domain" description="Rhodopsin" evidence="7">
    <location>
        <begin position="36"/>
        <end position="279"/>
    </location>
</feature>
<keyword evidence="9" id="KW-1185">Reference proteome</keyword>
<dbReference type="Pfam" id="PF14518">
    <property type="entry name" value="Haem_oxygenas_2"/>
    <property type="match status" value="1"/>
</dbReference>
<sequence>MSAAINPADYRLNDEQKQIRASVVAMFAVAAVFVALRCFVRIRLQAQFSTDDWLLLVALAGYLATTIIIVLCIDEGGFGRKTDELSVETFYTGAKFLVLSQLAYIQTIMLTKLSIALLQLRIIGLISLALRRVTFVSMAVNFIIATYEFFALLFQCTPPAKYWTPTMTRGHCADRTGVAIGVYVYSAVNVVLDWYYALALAPMVWKLQMRKTVKISTVFVLGMGVSASVANITRFQSLIGYATQKDVLYIFIPILIRTWVELCLGFAAASMTTFQPLVRVLPWAHSSSGSSDPSPFTTWRSWRAPKQRRDPMELSDLATTNMTSQSIEREGTVGLERIQELYHKLHNLEDFPDVVPEANEVLILLLSEGLEWTQQSTDVDIRSIGEYTRETTSAFIHGRNRETLRRWQEYITRRKTGSRELLPDVAAARKWLRKKAPSKLVDGAWLGYVHTATTPYALRQTTKIAWQVFSEELGDGDNDRNHVHLYRRLLGTSGVAMPASHSREFLEPHHGMTELHSWKSGVAQLLISLFPNEFLPEILGFNLHFEGLTLETMVLAKELEELKMDPSYFRLHITIDNAASGHTAMALAAVDSYMQHLSTSAGAAAVQAAWRRIQAGYVLSDYLSEEASPSPSEADVTNVFLQKANVSQNMHCSCRAKIEGRTLDEWLDPASFSHREWQMSFLAALGRSRTWVRKGQSAQSKLVKELMWGGKMFGSFTDLEIEVVKSWIDGLGRGANPTTYWSFSKREPAPLAPISPISTSFDDAFLAFCAPSDFPATLPPIAPPTIRTREELRIRRFLAIWFVHPCLLEAAIAIPSRAASPHMACLVKLVRAQNGLEKEGSGVAGMDEVNRPNAAGLVELGLRMAAAAPGATSAPTCLADVIEADADYTILLRLASSPRRHFPMLLGLAWAFVGLHQAVANSTALLDPEGRAALRDIASREASSLAECIRLSGNIKPTNSDLCKGYRLGALFVESCMDTGAMRQQLRA</sequence>
<comment type="subcellular location">
    <subcellularLocation>
        <location evidence="1">Membrane</location>
        <topology evidence="1">Multi-pass membrane protein</topology>
    </subcellularLocation>
</comment>
<dbReference type="SMART" id="SM01236">
    <property type="entry name" value="Haem_oxygenase_2"/>
    <property type="match status" value="1"/>
</dbReference>
<dbReference type="EMBL" id="JAJVCZ030000003">
    <property type="protein sequence ID" value="KAL0261323.1"/>
    <property type="molecule type" value="Genomic_DNA"/>
</dbReference>
<comment type="caution">
    <text evidence="8">The sequence shown here is derived from an EMBL/GenBank/DDBJ whole genome shotgun (WGS) entry which is preliminary data.</text>
</comment>
<evidence type="ECO:0000256" key="2">
    <source>
        <dbReference type="ARBA" id="ARBA00022692"/>
    </source>
</evidence>
<feature type="transmembrane region" description="Helical" evidence="6">
    <location>
        <begin position="52"/>
        <end position="73"/>
    </location>
</feature>
<keyword evidence="2 6" id="KW-0812">Transmembrane</keyword>
<proteinExistence type="inferred from homology"/>
<accession>A0ABR3CL17</accession>
<keyword evidence="3 6" id="KW-1133">Transmembrane helix</keyword>
<dbReference type="RefSeq" id="XP_066634352.1">
    <property type="nucleotide sequence ID" value="XM_066774233.1"/>
</dbReference>
<evidence type="ECO:0000313" key="9">
    <source>
        <dbReference type="Proteomes" id="UP001430584"/>
    </source>
</evidence>
<evidence type="ECO:0000256" key="1">
    <source>
        <dbReference type="ARBA" id="ARBA00004141"/>
    </source>
</evidence>
<dbReference type="InterPro" id="IPR052337">
    <property type="entry name" value="SAT4-like"/>
</dbReference>
<feature type="transmembrane region" description="Helical" evidence="6">
    <location>
        <begin position="103"/>
        <end position="123"/>
    </location>
</feature>
<dbReference type="PANTHER" id="PTHR33048:SF96">
    <property type="entry name" value="INTEGRAL MEMBRANE PROTEIN"/>
    <property type="match status" value="1"/>
</dbReference>